<dbReference type="InterPro" id="IPR025644">
    <property type="entry name" value="DUF4344"/>
</dbReference>
<dbReference type="SUPFAM" id="SSF57997">
    <property type="entry name" value="Tropomyosin"/>
    <property type="match status" value="1"/>
</dbReference>
<reference evidence="3" key="1">
    <citation type="submission" date="2018-01" db="EMBL/GenBank/DDBJ databases">
        <authorList>
            <person name="Kerou L M."/>
        </authorList>
    </citation>
    <scope>NUCLEOTIDE SEQUENCE [LARGE SCALE GENOMIC DNA]</scope>
    <source>
        <strain evidence="3">SCU2</strain>
    </source>
</reference>
<name>A0A2K5AR81_9ARCH</name>
<dbReference type="Proteomes" id="UP000236248">
    <property type="component" value="Chromosome NCAV"/>
</dbReference>
<dbReference type="AlphaFoldDB" id="A0A2K5AR81"/>
<evidence type="ECO:0000256" key="1">
    <source>
        <dbReference type="SAM" id="Coils"/>
    </source>
</evidence>
<dbReference type="EMBL" id="LT981265">
    <property type="protein sequence ID" value="SPC34156.1"/>
    <property type="molecule type" value="Genomic_DNA"/>
</dbReference>
<evidence type="ECO:0008006" key="4">
    <source>
        <dbReference type="Google" id="ProtNLM"/>
    </source>
</evidence>
<dbReference type="GeneID" id="41595022"/>
<accession>A0A2K5AR81</accession>
<sequence length="393" mass="45066">MNSHAIVAVIGFALASLTGIASIVLYAESNELKAEVNSIVQDNKMLKQELDNTLQNLKDKESELEKSREELNSAMNKIKSIDEELNSTKQRLSITEEELEKSKRDLNYAKDELKSTRTKLLETQDELNRSKEEHQRTLRTLEELKADYDALKERLKSAEDGLKGYTYREDKGDFKVRYDAGSRYRDAIDQIVGSLNSRLKLPYDIPMLVSSCGDVWYAAYTEYEVYTRKVSKIVLCVEALDEVSDMVDSMYSNGIASSKDKAFNVFIKYIVYHEIGHAAIRIADLHTGSREESLVDDFAFYMLVKDGDGDVDLLIMLYKILAVHEGEGKIEARHPSSLYLTYRQQYHDISCLAYGAGIESEYMDLGERDKDKCKVIWYEVSHGWDRALALWWK</sequence>
<gene>
    <name evidence="2" type="ORF">NCAV_0979</name>
</gene>
<evidence type="ECO:0000313" key="3">
    <source>
        <dbReference type="Proteomes" id="UP000236248"/>
    </source>
</evidence>
<proteinExistence type="predicted"/>
<dbReference type="Pfam" id="PF14247">
    <property type="entry name" value="DUF4344"/>
    <property type="match status" value="1"/>
</dbReference>
<dbReference type="RefSeq" id="WP_103287122.1">
    <property type="nucleotide sequence ID" value="NZ_LT981265.1"/>
</dbReference>
<dbReference type="Gene3D" id="1.10.287.1490">
    <property type="match status" value="1"/>
</dbReference>
<protein>
    <recommendedName>
        <fullName evidence="4">Chromosome partition protein Smc</fullName>
    </recommendedName>
</protein>
<keyword evidence="3" id="KW-1185">Reference proteome</keyword>
<evidence type="ECO:0000313" key="2">
    <source>
        <dbReference type="EMBL" id="SPC34156.1"/>
    </source>
</evidence>
<feature type="coiled-coil region" evidence="1">
    <location>
        <begin position="29"/>
        <end position="161"/>
    </location>
</feature>
<keyword evidence="1" id="KW-0175">Coiled coil</keyword>
<dbReference type="KEGG" id="ncv:NCAV_0979"/>
<organism evidence="2 3">
    <name type="scientific">Candidatus Nitrosocaldus cavascurensis</name>
    <dbReference type="NCBI Taxonomy" id="2058097"/>
    <lineage>
        <taxon>Archaea</taxon>
        <taxon>Nitrososphaerota</taxon>
        <taxon>Nitrososphaeria</taxon>
        <taxon>Candidatus Nitrosocaldales</taxon>
        <taxon>Candidatus Nitrosocaldaceae</taxon>
        <taxon>Candidatus Nitrosocaldus</taxon>
    </lineage>
</organism>